<accession>A0A918NPD4</accession>
<dbReference type="EMBL" id="BMVU01000022">
    <property type="protein sequence ID" value="GGX85422.1"/>
    <property type="molecule type" value="Genomic_DNA"/>
</dbReference>
<comment type="caution">
    <text evidence="2">The sequence shown here is derived from an EMBL/GenBank/DDBJ whole genome shotgun (WGS) entry which is preliminary data.</text>
</comment>
<name>A0A918NPD4_9ACTN</name>
<dbReference type="AlphaFoldDB" id="A0A918NPD4"/>
<reference evidence="2" key="2">
    <citation type="submission" date="2020-09" db="EMBL/GenBank/DDBJ databases">
        <authorList>
            <person name="Sun Q."/>
            <person name="Ohkuma M."/>
        </authorList>
    </citation>
    <scope>NUCLEOTIDE SEQUENCE</scope>
    <source>
        <strain evidence="2">JCM 4790</strain>
    </source>
</reference>
<gene>
    <name evidence="2" type="ORF">GCM10010358_44460</name>
</gene>
<keyword evidence="3" id="KW-1185">Reference proteome</keyword>
<reference evidence="2" key="1">
    <citation type="journal article" date="2014" name="Int. J. Syst. Evol. Microbiol.">
        <title>Complete genome sequence of Corynebacterium casei LMG S-19264T (=DSM 44701T), isolated from a smear-ripened cheese.</title>
        <authorList>
            <consortium name="US DOE Joint Genome Institute (JGI-PGF)"/>
            <person name="Walter F."/>
            <person name="Albersmeier A."/>
            <person name="Kalinowski J."/>
            <person name="Ruckert C."/>
        </authorList>
    </citation>
    <scope>NUCLEOTIDE SEQUENCE</scope>
    <source>
        <strain evidence="2">JCM 4790</strain>
    </source>
</reference>
<feature type="region of interest" description="Disordered" evidence="1">
    <location>
        <begin position="1"/>
        <end position="53"/>
    </location>
</feature>
<sequence length="53" mass="5602">MDRSRAPVPEALQEFRRPGDVVHGSPGRKRGRGADPRVTEAAAPGPGTIRVVA</sequence>
<evidence type="ECO:0000313" key="3">
    <source>
        <dbReference type="Proteomes" id="UP000619244"/>
    </source>
</evidence>
<protein>
    <submittedName>
        <fullName evidence="2">Uncharacterized protein</fullName>
    </submittedName>
</protein>
<evidence type="ECO:0000313" key="2">
    <source>
        <dbReference type="EMBL" id="GGX85422.1"/>
    </source>
</evidence>
<organism evidence="2 3">
    <name type="scientific">Streptomyces minutiscleroticus</name>
    <dbReference type="NCBI Taxonomy" id="68238"/>
    <lineage>
        <taxon>Bacteria</taxon>
        <taxon>Bacillati</taxon>
        <taxon>Actinomycetota</taxon>
        <taxon>Actinomycetes</taxon>
        <taxon>Kitasatosporales</taxon>
        <taxon>Streptomycetaceae</taxon>
        <taxon>Streptomyces</taxon>
    </lineage>
</organism>
<evidence type="ECO:0000256" key="1">
    <source>
        <dbReference type="SAM" id="MobiDB-lite"/>
    </source>
</evidence>
<dbReference type="Proteomes" id="UP000619244">
    <property type="component" value="Unassembled WGS sequence"/>
</dbReference>
<proteinExistence type="predicted"/>